<organism evidence="1 2">
    <name type="scientific">Pseudomonas frederiksbergensis</name>
    <dbReference type="NCBI Taxonomy" id="104087"/>
    <lineage>
        <taxon>Bacteria</taxon>
        <taxon>Pseudomonadati</taxon>
        <taxon>Pseudomonadota</taxon>
        <taxon>Gammaproteobacteria</taxon>
        <taxon>Pseudomonadales</taxon>
        <taxon>Pseudomonadaceae</taxon>
        <taxon>Pseudomonas</taxon>
    </lineage>
</organism>
<name>A0A1J0EQW0_9PSED</name>
<proteinExistence type="predicted"/>
<dbReference type="GeneID" id="46911258"/>
<dbReference type="Proteomes" id="UP000182567">
    <property type="component" value="Chromosome"/>
</dbReference>
<evidence type="ECO:0000313" key="1">
    <source>
        <dbReference type="EMBL" id="APC18538.1"/>
    </source>
</evidence>
<gene>
    <name evidence="1" type="ORF">BLL42_23535</name>
</gene>
<accession>A0A1J0EQW0</accession>
<evidence type="ECO:0000313" key="2">
    <source>
        <dbReference type="Proteomes" id="UP000182567"/>
    </source>
</evidence>
<dbReference type="AlphaFoldDB" id="A0A1J0EQW0"/>
<dbReference type="OrthoDB" id="9977085at2"/>
<sequence length="141" mass="16013">MTERYYFSSEHLTAEEKNAALAFASDRLEKGNTVHIFIVAKKLADDFLRGAFDSVALNKLKNGDQIKVGNVVYSLEADRTFKNYTSYEVVVAFHVSDRLLEKLESGQIQHLVVCNFEQDRPDKWMELAPKLLKSSAPAENQ</sequence>
<protein>
    <submittedName>
        <fullName evidence="1">Uncharacterized protein</fullName>
    </submittedName>
</protein>
<dbReference type="EMBL" id="CP017886">
    <property type="protein sequence ID" value="APC18538.1"/>
    <property type="molecule type" value="Genomic_DNA"/>
</dbReference>
<reference evidence="2" key="1">
    <citation type="submission" date="2016-10" db="EMBL/GenBank/DDBJ databases">
        <title>Pseudomonas frederiksbergensis ERGS4:02 complete genome.</title>
        <authorList>
            <person name="Kumar R."/>
            <person name="Acharya V."/>
            <person name="Singh D."/>
        </authorList>
    </citation>
    <scope>NUCLEOTIDE SEQUENCE [LARGE SCALE GENOMIC DNA]</scope>
    <source>
        <strain evidence="2">ERGS4:02</strain>
    </source>
</reference>
<dbReference type="RefSeq" id="WP_071554800.1">
    <property type="nucleotide sequence ID" value="NZ_CP017886.1"/>
</dbReference>